<evidence type="ECO:0000313" key="2">
    <source>
        <dbReference type="EMBL" id="KAL0322222.1"/>
    </source>
</evidence>
<protein>
    <recommendedName>
        <fullName evidence="1">RNase H type-1 domain-containing protein</fullName>
    </recommendedName>
</protein>
<dbReference type="InterPro" id="IPR036397">
    <property type="entry name" value="RNaseH_sf"/>
</dbReference>
<dbReference type="PANTHER" id="PTHR46387">
    <property type="entry name" value="POLYNUCLEOTIDYL TRANSFERASE, RIBONUCLEASE H-LIKE SUPERFAMILY PROTEIN"/>
    <property type="match status" value="1"/>
</dbReference>
<dbReference type="InterPro" id="IPR002156">
    <property type="entry name" value="RNaseH_domain"/>
</dbReference>
<dbReference type="Pfam" id="PF13456">
    <property type="entry name" value="RVT_3"/>
    <property type="match status" value="1"/>
</dbReference>
<evidence type="ECO:0000259" key="1">
    <source>
        <dbReference type="Pfam" id="PF13456"/>
    </source>
</evidence>
<dbReference type="PANTHER" id="PTHR46387:SF47">
    <property type="entry name" value="OS08G0481175 PROTEIN"/>
    <property type="match status" value="1"/>
</dbReference>
<dbReference type="SUPFAM" id="SSF53098">
    <property type="entry name" value="Ribonuclease H-like"/>
    <property type="match status" value="1"/>
</dbReference>
<gene>
    <name evidence="2" type="ORF">Scaly_2518600</name>
</gene>
<dbReference type="GO" id="GO:0003676">
    <property type="term" value="F:nucleic acid binding"/>
    <property type="evidence" value="ECO:0007669"/>
    <property type="project" value="InterPro"/>
</dbReference>
<feature type="domain" description="RNase H type-1" evidence="1">
    <location>
        <begin position="84"/>
        <end position="163"/>
    </location>
</feature>
<reference evidence="2" key="2">
    <citation type="journal article" date="2024" name="Plant">
        <title>Genomic evolution and insights into agronomic trait innovations of Sesamum species.</title>
        <authorList>
            <person name="Miao H."/>
            <person name="Wang L."/>
            <person name="Qu L."/>
            <person name="Liu H."/>
            <person name="Sun Y."/>
            <person name="Le M."/>
            <person name="Wang Q."/>
            <person name="Wei S."/>
            <person name="Zheng Y."/>
            <person name="Lin W."/>
            <person name="Duan Y."/>
            <person name="Cao H."/>
            <person name="Xiong S."/>
            <person name="Wang X."/>
            <person name="Wei L."/>
            <person name="Li C."/>
            <person name="Ma Q."/>
            <person name="Ju M."/>
            <person name="Zhao R."/>
            <person name="Li G."/>
            <person name="Mu C."/>
            <person name="Tian Q."/>
            <person name="Mei H."/>
            <person name="Zhang T."/>
            <person name="Gao T."/>
            <person name="Zhang H."/>
        </authorList>
    </citation>
    <scope>NUCLEOTIDE SEQUENCE</scope>
    <source>
        <strain evidence="2">KEN8</strain>
    </source>
</reference>
<organism evidence="2">
    <name type="scientific">Sesamum calycinum</name>
    <dbReference type="NCBI Taxonomy" id="2727403"/>
    <lineage>
        <taxon>Eukaryota</taxon>
        <taxon>Viridiplantae</taxon>
        <taxon>Streptophyta</taxon>
        <taxon>Embryophyta</taxon>
        <taxon>Tracheophyta</taxon>
        <taxon>Spermatophyta</taxon>
        <taxon>Magnoliopsida</taxon>
        <taxon>eudicotyledons</taxon>
        <taxon>Gunneridae</taxon>
        <taxon>Pentapetalae</taxon>
        <taxon>asterids</taxon>
        <taxon>lamiids</taxon>
        <taxon>Lamiales</taxon>
        <taxon>Pedaliaceae</taxon>
        <taxon>Sesamum</taxon>
    </lineage>
</organism>
<comment type="caution">
    <text evidence="2">The sequence shown here is derived from an EMBL/GenBank/DDBJ whole genome shotgun (WGS) entry which is preliminary data.</text>
</comment>
<reference evidence="2" key="1">
    <citation type="submission" date="2020-06" db="EMBL/GenBank/DDBJ databases">
        <authorList>
            <person name="Li T."/>
            <person name="Hu X."/>
            <person name="Zhang T."/>
            <person name="Song X."/>
            <person name="Zhang H."/>
            <person name="Dai N."/>
            <person name="Sheng W."/>
            <person name="Hou X."/>
            <person name="Wei L."/>
        </authorList>
    </citation>
    <scope>NUCLEOTIDE SEQUENCE</scope>
    <source>
        <strain evidence="2">KEN8</strain>
        <tissue evidence="2">Leaf</tissue>
    </source>
</reference>
<name>A0AAW2LTR2_9LAMI</name>
<dbReference type="GO" id="GO:0004523">
    <property type="term" value="F:RNA-DNA hybrid ribonuclease activity"/>
    <property type="evidence" value="ECO:0007669"/>
    <property type="project" value="InterPro"/>
</dbReference>
<dbReference type="AlphaFoldDB" id="A0AAW2LTR2"/>
<dbReference type="InterPro" id="IPR012337">
    <property type="entry name" value="RNaseH-like_sf"/>
</dbReference>
<dbReference type="Gene3D" id="3.30.420.10">
    <property type="entry name" value="Ribonuclease H-like superfamily/Ribonuclease H"/>
    <property type="match status" value="1"/>
</dbReference>
<dbReference type="EMBL" id="JACGWM010000016">
    <property type="protein sequence ID" value="KAL0322222.1"/>
    <property type="molecule type" value="Genomic_DNA"/>
</dbReference>
<proteinExistence type="predicted"/>
<sequence>MGEDDAVAQTMGDGVIIAFLHYLGDAMSPPSAGGAAPCSVAPICRGGVAVHPFAGDGGGAGWREAAGMGRGISSRGWGGVGWEEYQALILGLEMVVDIKQLHLKVYGDFQLVVNQLIGLYEVEELELLPYHNYTKKQMGWLGDVELDHLRKDNKQVDALAKLASTH</sequence>
<accession>A0AAW2LTR2</accession>